<organism evidence="2 3">
    <name type="scientific">Nocardia alba</name>
    <dbReference type="NCBI Taxonomy" id="225051"/>
    <lineage>
        <taxon>Bacteria</taxon>
        <taxon>Bacillati</taxon>
        <taxon>Actinomycetota</taxon>
        <taxon>Actinomycetes</taxon>
        <taxon>Mycobacteriales</taxon>
        <taxon>Nocardiaceae</taxon>
        <taxon>Nocardia</taxon>
    </lineage>
</organism>
<gene>
    <name evidence="2" type="ORF">DFR71_2242</name>
</gene>
<evidence type="ECO:0000313" key="3">
    <source>
        <dbReference type="Proteomes" id="UP000294856"/>
    </source>
</evidence>
<dbReference type="InterPro" id="IPR016181">
    <property type="entry name" value="Acyl_CoA_acyltransferase"/>
</dbReference>
<comment type="caution">
    <text evidence="2">The sequence shown here is derived from an EMBL/GenBank/DDBJ whole genome shotgun (WGS) entry which is preliminary data.</text>
</comment>
<keyword evidence="2" id="KW-0808">Transferase</keyword>
<name>A0A4R1G0X4_9NOCA</name>
<dbReference type="EMBL" id="SMFR01000001">
    <property type="protein sequence ID" value="TCK01218.1"/>
    <property type="molecule type" value="Genomic_DNA"/>
</dbReference>
<dbReference type="OrthoDB" id="2350893at2"/>
<proteinExistence type="predicted"/>
<sequence length="284" mass="29745">MSENAAALFCDIGMAGRIERMETEAIAGGVRAGLHRAPSTASGFTVEIAGGAACFAGPNSPLNKVVGVGFAGTPSTAQWEAVEQAYAEVGAPVQVELAHLAEPRIGAELTARGYRLTSFENVLGLRLRDRTWPVAQSIEVRRDDGDDLDDWLDIVVDGFAHPDDEGLPATEDFPRDILAAAVRDLAAANNTHRYLAYRAGTPAGGASLRMTAGIAALAGAATLPEHRRQGVQTALLATRLNTATAADCDLAVVTTQPGSASQHNSQTQGFTLLYTRAVLVKDPA</sequence>
<protein>
    <submittedName>
        <fullName evidence="2">Acetyltransferase (GNAT) family protein</fullName>
    </submittedName>
</protein>
<dbReference type="Proteomes" id="UP000294856">
    <property type="component" value="Unassembled WGS sequence"/>
</dbReference>
<dbReference type="Gene3D" id="3.40.630.30">
    <property type="match status" value="1"/>
</dbReference>
<reference evidence="2 3" key="1">
    <citation type="submission" date="2019-03" db="EMBL/GenBank/DDBJ databases">
        <title>Genomic Encyclopedia of Type Strains, Phase IV (KMG-IV): sequencing the most valuable type-strain genomes for metagenomic binning, comparative biology and taxonomic classification.</title>
        <authorList>
            <person name="Goeker M."/>
        </authorList>
    </citation>
    <scope>NUCLEOTIDE SEQUENCE [LARGE SCALE GENOMIC DNA]</scope>
    <source>
        <strain evidence="2 3">DSM 44684</strain>
    </source>
</reference>
<accession>A0A4R1G0X4</accession>
<keyword evidence="3" id="KW-1185">Reference proteome</keyword>
<dbReference type="GO" id="GO:0016747">
    <property type="term" value="F:acyltransferase activity, transferring groups other than amino-acyl groups"/>
    <property type="evidence" value="ECO:0007669"/>
    <property type="project" value="InterPro"/>
</dbReference>
<dbReference type="PROSITE" id="PS51186">
    <property type="entry name" value="GNAT"/>
    <property type="match status" value="1"/>
</dbReference>
<evidence type="ECO:0000259" key="1">
    <source>
        <dbReference type="PROSITE" id="PS51186"/>
    </source>
</evidence>
<feature type="domain" description="N-acetyltransferase" evidence="1">
    <location>
        <begin position="138"/>
        <end position="284"/>
    </location>
</feature>
<dbReference type="STRING" id="1210063.GCA_001612665_04320"/>
<dbReference type="Pfam" id="PF00583">
    <property type="entry name" value="Acetyltransf_1"/>
    <property type="match status" value="1"/>
</dbReference>
<evidence type="ECO:0000313" key="2">
    <source>
        <dbReference type="EMBL" id="TCK01218.1"/>
    </source>
</evidence>
<dbReference type="AlphaFoldDB" id="A0A4R1G0X4"/>
<dbReference type="InterPro" id="IPR000182">
    <property type="entry name" value="GNAT_dom"/>
</dbReference>
<dbReference type="SUPFAM" id="SSF55729">
    <property type="entry name" value="Acyl-CoA N-acyltransferases (Nat)"/>
    <property type="match status" value="1"/>
</dbReference>